<dbReference type="PANTHER" id="PTHR43377">
    <property type="entry name" value="BILIVERDIN REDUCTASE A"/>
    <property type="match status" value="1"/>
</dbReference>
<accession>A0A9D1SE99</accession>
<feature type="domain" description="Gfo/Idh/MocA-like oxidoreductase C-terminal" evidence="3">
    <location>
        <begin position="139"/>
        <end position="340"/>
    </location>
</feature>
<dbReference type="SUPFAM" id="SSF51735">
    <property type="entry name" value="NAD(P)-binding Rossmann-fold domains"/>
    <property type="match status" value="1"/>
</dbReference>
<proteinExistence type="inferred from homology"/>
<dbReference type="Pfam" id="PF02894">
    <property type="entry name" value="GFO_IDH_MocA_C"/>
    <property type="match status" value="1"/>
</dbReference>
<dbReference type="Gene3D" id="3.30.360.10">
    <property type="entry name" value="Dihydrodipicolinate Reductase, domain 2"/>
    <property type="match status" value="1"/>
</dbReference>
<organism evidence="4 5">
    <name type="scientific">Candidatus Ornithomonoglobus merdipullorum</name>
    <dbReference type="NCBI Taxonomy" id="2840895"/>
    <lineage>
        <taxon>Bacteria</taxon>
        <taxon>Bacillati</taxon>
        <taxon>Bacillota</taxon>
        <taxon>Clostridia</taxon>
        <taxon>Candidatus Ornithomonoglobus</taxon>
    </lineage>
</organism>
<reference evidence="4" key="2">
    <citation type="journal article" date="2021" name="PeerJ">
        <title>Extensive microbial diversity within the chicken gut microbiome revealed by metagenomics and culture.</title>
        <authorList>
            <person name="Gilroy R."/>
            <person name="Ravi A."/>
            <person name="Getino M."/>
            <person name="Pursley I."/>
            <person name="Horton D.L."/>
            <person name="Alikhan N.F."/>
            <person name="Baker D."/>
            <person name="Gharbi K."/>
            <person name="Hall N."/>
            <person name="Watson M."/>
            <person name="Adriaenssens E.M."/>
            <person name="Foster-Nyarko E."/>
            <person name="Jarju S."/>
            <person name="Secka A."/>
            <person name="Antonio M."/>
            <person name="Oren A."/>
            <person name="Chaudhuri R.R."/>
            <person name="La Ragione R."/>
            <person name="Hildebrand F."/>
            <person name="Pallen M.J."/>
        </authorList>
    </citation>
    <scope>NUCLEOTIDE SEQUENCE</scope>
    <source>
        <strain evidence="4">USAMLcec3-3695</strain>
    </source>
</reference>
<dbReference type="Pfam" id="PF01408">
    <property type="entry name" value="GFO_IDH_MocA"/>
    <property type="match status" value="1"/>
</dbReference>
<dbReference type="Gene3D" id="3.40.50.720">
    <property type="entry name" value="NAD(P)-binding Rossmann-like Domain"/>
    <property type="match status" value="1"/>
</dbReference>
<evidence type="ECO:0000313" key="5">
    <source>
        <dbReference type="Proteomes" id="UP000824109"/>
    </source>
</evidence>
<dbReference type="GO" id="GO:0000166">
    <property type="term" value="F:nucleotide binding"/>
    <property type="evidence" value="ECO:0007669"/>
    <property type="project" value="InterPro"/>
</dbReference>
<dbReference type="PANTHER" id="PTHR43377:SF2">
    <property type="entry name" value="BINDING ROSSMANN FOLD OXIDOREDUCTASE, PUTATIVE (AFU_ORTHOLOGUE AFUA_4G00560)-RELATED"/>
    <property type="match status" value="1"/>
</dbReference>
<dbReference type="InterPro" id="IPR051450">
    <property type="entry name" value="Gfo/Idh/MocA_Oxidoreductases"/>
</dbReference>
<comment type="similarity">
    <text evidence="1">Belongs to the Gfo/Idh/MocA family.</text>
</comment>
<dbReference type="AlphaFoldDB" id="A0A9D1SE99"/>
<gene>
    <name evidence="4" type="ORF">IAA61_01400</name>
</gene>
<dbReference type="InterPro" id="IPR036291">
    <property type="entry name" value="NAD(P)-bd_dom_sf"/>
</dbReference>
<dbReference type="InterPro" id="IPR000683">
    <property type="entry name" value="Gfo/Idh/MocA-like_OxRdtase_N"/>
</dbReference>
<evidence type="ECO:0000259" key="2">
    <source>
        <dbReference type="Pfam" id="PF01408"/>
    </source>
</evidence>
<sequence>MKQLTAIVVGCGMRGTAYADYSLEHGDRLKITAVADPNDNKRGHAKDKYKLDDSRVFKDWKEIAELPRMADFAIIATQDKMHYEPALAFIDKGYDLLLEKPMAPTAEECKAITKAAEKKGVKVVVCHVLRFTKFWYKLKDMIDDGEIGDIVSIVHMENVGNRHQSHSYVRGNWRNTSESAPMLLAKSCHDIDILQWLIGKKCRRVQSFGSLTYFTAKNRPKGAPDHCVQGCPEADNCFYNAVKLYYDDKRNDWFRGVAADKVDPTDEDVMEAITSGPYGRCVFACDNDVVDHQVVNLEYEDGVTVSFTMNAFNEGGRYIRIFGTKGEIYADMEHERIDLYSFAAREHTVIELDKINGDITGGHGGGDTGIVIDALKYFNNEPTSKSICDVRTSYLNHITTFAAEESRLCGKVIDVNEFADNI</sequence>
<reference evidence="4" key="1">
    <citation type="submission" date="2020-10" db="EMBL/GenBank/DDBJ databases">
        <authorList>
            <person name="Gilroy R."/>
        </authorList>
    </citation>
    <scope>NUCLEOTIDE SEQUENCE</scope>
    <source>
        <strain evidence="4">USAMLcec3-3695</strain>
    </source>
</reference>
<comment type="caution">
    <text evidence="4">The sequence shown here is derived from an EMBL/GenBank/DDBJ whole genome shotgun (WGS) entry which is preliminary data.</text>
</comment>
<evidence type="ECO:0000256" key="1">
    <source>
        <dbReference type="ARBA" id="ARBA00010928"/>
    </source>
</evidence>
<dbReference type="InterPro" id="IPR004104">
    <property type="entry name" value="Gfo/Idh/MocA-like_OxRdtase_C"/>
</dbReference>
<protein>
    <submittedName>
        <fullName evidence="4">Gfo/Idh/MocA family oxidoreductase</fullName>
    </submittedName>
</protein>
<dbReference type="Proteomes" id="UP000824109">
    <property type="component" value="Unassembled WGS sequence"/>
</dbReference>
<name>A0A9D1SE99_9FIRM</name>
<dbReference type="SUPFAM" id="SSF55347">
    <property type="entry name" value="Glyceraldehyde-3-phosphate dehydrogenase-like, C-terminal domain"/>
    <property type="match status" value="1"/>
</dbReference>
<evidence type="ECO:0000259" key="3">
    <source>
        <dbReference type="Pfam" id="PF02894"/>
    </source>
</evidence>
<dbReference type="EMBL" id="DVNB01000017">
    <property type="protein sequence ID" value="HIU56452.1"/>
    <property type="molecule type" value="Genomic_DNA"/>
</dbReference>
<feature type="domain" description="Gfo/Idh/MocA-like oxidoreductase N-terminal" evidence="2">
    <location>
        <begin position="7"/>
        <end position="126"/>
    </location>
</feature>
<evidence type="ECO:0000313" key="4">
    <source>
        <dbReference type="EMBL" id="HIU56452.1"/>
    </source>
</evidence>